<feature type="region of interest" description="Disordered" evidence="1">
    <location>
        <begin position="488"/>
        <end position="618"/>
    </location>
</feature>
<sequence>MRSNNQKENQALTPMQKQAVLVCIVCALAALLTIGITLTMLKRGKNPTEQPGDSSIITPAPAPEGEEDISDHYQINETSSALLTGTADAGNAYQEQTLFIGDSNTVRLYASGLISLQQFCAKEGIGTSAALNEGIVTFKRDDNRYTIAQAVAKMKPRRVVIMLGTNDNGMNTEDFISNYTALVQAIQASYPYTDIIVNTVPPVPSNHSNYPNMDQTRIDDFNMALLTMCEQLGVKFLNSAEALKDANGYGNVDYYQSGDIHLKPAGLKVLLKYLRTHAYETEDRRPDTNNIPTRAEYTANPSSAVEAPSSSEDVSSSAVEEKTEYQAGYRVDKTGGGTLTCGNESGKSLTVKVTSAAQTVTVTAVPEDGYVFVKWSDGVTKRTRTDTNFDQNVDVTAVFATASIQISSSGKAALGDSYTFKATLKGKYLDTSSIRWYVNGSEVTQAAGKTTVKGEVDPSMLGGTFRVYATASYNDCTVTSNKLELSVSGASSSSSSSSSASSKEDKPASSKEETSASSKEDKPASSKEEKPASSSSNGTSESTSSSSKVEKPASSAASSKEEKPASSSQSSSSSKVEKPASSKQEHTASSKEDEPATSKEEKPASSKTEASASKEAAN</sequence>
<dbReference type="EMBL" id="CYXN01000002">
    <property type="protein sequence ID" value="CUM80438.1"/>
    <property type="molecule type" value="Genomic_DNA"/>
</dbReference>
<protein>
    <recommendedName>
        <fullName evidence="7">Lipase</fullName>
    </recommendedName>
</protein>
<feature type="compositionally biased region" description="Low complexity" evidence="1">
    <location>
        <begin position="488"/>
        <end position="501"/>
    </location>
</feature>
<dbReference type="Pfam" id="PF18998">
    <property type="entry name" value="Flg_new_2"/>
    <property type="match status" value="1"/>
</dbReference>
<keyword evidence="2" id="KW-0812">Transmembrane</keyword>
<dbReference type="InterPro" id="IPR044060">
    <property type="entry name" value="Bacterial_rp_domain"/>
</dbReference>
<feature type="compositionally biased region" description="Low complexity" evidence="1">
    <location>
        <begin position="565"/>
        <end position="574"/>
    </location>
</feature>
<dbReference type="InterPro" id="IPR036514">
    <property type="entry name" value="SGNH_hydro_sf"/>
</dbReference>
<feature type="compositionally biased region" description="Low complexity" evidence="1">
    <location>
        <begin position="532"/>
        <end position="558"/>
    </location>
</feature>
<evidence type="ECO:0008006" key="7">
    <source>
        <dbReference type="Google" id="ProtNLM"/>
    </source>
</evidence>
<dbReference type="RefSeq" id="WP_055185202.1">
    <property type="nucleotide sequence ID" value="NZ_CYXN01000002.1"/>
</dbReference>
<dbReference type="GO" id="GO:0004622">
    <property type="term" value="F:phosphatidylcholine lysophospholipase activity"/>
    <property type="evidence" value="ECO:0007669"/>
    <property type="project" value="TreeGrafter"/>
</dbReference>
<evidence type="ECO:0000256" key="2">
    <source>
        <dbReference type="SAM" id="Phobius"/>
    </source>
</evidence>
<feature type="compositionally biased region" description="Low complexity" evidence="1">
    <location>
        <begin position="302"/>
        <end position="318"/>
    </location>
</feature>
<feature type="compositionally biased region" description="Low complexity" evidence="1">
    <location>
        <begin position="605"/>
        <end position="618"/>
    </location>
</feature>
<reference evidence="5 6" key="1">
    <citation type="submission" date="2015-09" db="EMBL/GenBank/DDBJ databases">
        <authorList>
            <consortium name="Pathogen Informatics"/>
        </authorList>
    </citation>
    <scope>NUCLEOTIDE SEQUENCE [LARGE SCALE GENOMIC DNA]</scope>
    <source>
        <strain evidence="5 6">2789STDY5834970</strain>
    </source>
</reference>
<dbReference type="Proteomes" id="UP000095649">
    <property type="component" value="Unassembled WGS sequence"/>
</dbReference>
<gene>
    <name evidence="5" type="ORF">ERS852582_00627</name>
</gene>
<dbReference type="PANTHER" id="PTHR30383">
    <property type="entry name" value="THIOESTERASE 1/PROTEASE 1/LYSOPHOSPHOLIPASE L1"/>
    <property type="match status" value="1"/>
</dbReference>
<feature type="domain" description="Bacterial repeat" evidence="4">
    <location>
        <begin position="348"/>
        <end position="401"/>
    </location>
</feature>
<keyword evidence="2" id="KW-1133">Transmembrane helix</keyword>
<accession>A0A173RTH4</accession>
<name>A0A173RTH4_9FIRM</name>
<proteinExistence type="predicted"/>
<dbReference type="InterPro" id="IPR013830">
    <property type="entry name" value="SGNH_hydro"/>
</dbReference>
<dbReference type="Gene3D" id="3.40.50.1110">
    <property type="entry name" value="SGNH hydrolase"/>
    <property type="match status" value="1"/>
</dbReference>
<feature type="compositionally biased region" description="Basic and acidic residues" evidence="1">
    <location>
        <begin position="502"/>
        <end position="531"/>
    </location>
</feature>
<dbReference type="InterPro" id="IPR051532">
    <property type="entry name" value="Ester_Hydrolysis_Enzymes"/>
</dbReference>
<feature type="compositionally biased region" description="Polar residues" evidence="1">
    <location>
        <begin position="47"/>
        <end position="57"/>
    </location>
</feature>
<evidence type="ECO:0000259" key="4">
    <source>
        <dbReference type="Pfam" id="PF18998"/>
    </source>
</evidence>
<dbReference type="Pfam" id="PF13472">
    <property type="entry name" value="Lipase_GDSL_2"/>
    <property type="match status" value="1"/>
</dbReference>
<evidence type="ECO:0000256" key="1">
    <source>
        <dbReference type="SAM" id="MobiDB-lite"/>
    </source>
</evidence>
<keyword evidence="2" id="KW-0472">Membrane</keyword>
<dbReference type="SUPFAM" id="SSF52266">
    <property type="entry name" value="SGNH hydrolase"/>
    <property type="match status" value="1"/>
</dbReference>
<evidence type="ECO:0000259" key="3">
    <source>
        <dbReference type="Pfam" id="PF13472"/>
    </source>
</evidence>
<organism evidence="5 6">
    <name type="scientific">Faecalibacterium prausnitzii</name>
    <dbReference type="NCBI Taxonomy" id="853"/>
    <lineage>
        <taxon>Bacteria</taxon>
        <taxon>Bacillati</taxon>
        <taxon>Bacillota</taxon>
        <taxon>Clostridia</taxon>
        <taxon>Eubacteriales</taxon>
        <taxon>Oscillospiraceae</taxon>
        <taxon>Faecalibacterium</taxon>
    </lineage>
</organism>
<dbReference type="PANTHER" id="PTHR30383:SF5">
    <property type="entry name" value="SGNH HYDROLASE-TYPE ESTERASE DOMAIN-CONTAINING PROTEIN"/>
    <property type="match status" value="1"/>
</dbReference>
<feature type="compositionally biased region" description="Basic and acidic residues" evidence="1">
    <location>
        <begin position="575"/>
        <end position="604"/>
    </location>
</feature>
<evidence type="ECO:0000313" key="5">
    <source>
        <dbReference type="EMBL" id="CUM80438.1"/>
    </source>
</evidence>
<feature type="transmembrane region" description="Helical" evidence="2">
    <location>
        <begin position="20"/>
        <end position="41"/>
    </location>
</feature>
<feature type="domain" description="SGNH hydrolase-type esterase" evidence="3">
    <location>
        <begin position="99"/>
        <end position="266"/>
    </location>
</feature>
<dbReference type="AlphaFoldDB" id="A0A173RTH4"/>
<evidence type="ECO:0000313" key="6">
    <source>
        <dbReference type="Proteomes" id="UP000095649"/>
    </source>
</evidence>
<dbReference type="OrthoDB" id="663332at2"/>
<feature type="region of interest" description="Disordered" evidence="1">
    <location>
        <begin position="43"/>
        <end position="67"/>
    </location>
</feature>
<feature type="region of interest" description="Disordered" evidence="1">
    <location>
        <begin position="283"/>
        <end position="322"/>
    </location>
</feature>